<accession>A0ABT3HWH4</accession>
<dbReference type="NCBIfam" id="NF047539">
    <property type="entry name" value="XAC2610_fam"/>
    <property type="match status" value="1"/>
</dbReference>
<reference evidence="1" key="1">
    <citation type="submission" date="2022-10" db="EMBL/GenBank/DDBJ databases">
        <title>Chryseobacterium babae sp. nov. isolated from the gut of the beetle Oryctes rhinoceros, and Chryseobacterium kimseyorum sp. nov., isolated from a stick insect rearing cage.</title>
        <authorList>
            <person name="Shelomi M."/>
            <person name="Han C.-J."/>
            <person name="Chen W.-M."/>
            <person name="Chen H.-K."/>
            <person name="Liaw S.-J."/>
            <person name="Muhle E."/>
            <person name="Clermont D."/>
        </authorList>
    </citation>
    <scope>NUCLEOTIDE SEQUENCE</scope>
    <source>
        <strain evidence="1">09-1422</strain>
    </source>
</reference>
<protein>
    <submittedName>
        <fullName evidence="1">Uncharacterized protein</fullName>
    </submittedName>
</protein>
<dbReference type="RefSeq" id="WP_264749364.1">
    <property type="nucleotide sequence ID" value="NZ_JAPDHW010000003.1"/>
</dbReference>
<name>A0ABT3HWH4_9FLAO</name>
<evidence type="ECO:0000313" key="1">
    <source>
        <dbReference type="EMBL" id="MCW3168138.1"/>
    </source>
</evidence>
<dbReference type="InterPro" id="IPR058087">
    <property type="entry name" value="XAC2610_dom"/>
</dbReference>
<comment type="caution">
    <text evidence="1">The sequence shown here is derived from an EMBL/GenBank/DDBJ whole genome shotgun (WGS) entry which is preliminary data.</text>
</comment>
<sequence>MKFKFLHLLNLFGTFFMAQNHFKINDLSKQYHVTIDIATCNEEECFGKSSVILMNRSTSEKYPAVISDNFTFDLATDSLQLKKANFDNKPRSLIFEDFNFDSFEDVALVNRSSENVIYDIYIFDSIQKQFVINEGMTGLVKENSTMFTVDSEKRRLILQLKSGCCLNITKEYQVLP</sequence>
<gene>
    <name evidence="1" type="ORF">OMO38_06335</name>
</gene>
<dbReference type="EMBL" id="JAPDHW010000003">
    <property type="protein sequence ID" value="MCW3168138.1"/>
    <property type="molecule type" value="Genomic_DNA"/>
</dbReference>
<evidence type="ECO:0000313" key="2">
    <source>
        <dbReference type="Proteomes" id="UP001163731"/>
    </source>
</evidence>
<keyword evidence="2" id="KW-1185">Reference proteome</keyword>
<organism evidence="1 2">
    <name type="scientific">Chryseobacterium kimseyorum</name>
    <dbReference type="NCBI Taxonomy" id="2984028"/>
    <lineage>
        <taxon>Bacteria</taxon>
        <taxon>Pseudomonadati</taxon>
        <taxon>Bacteroidota</taxon>
        <taxon>Flavobacteriia</taxon>
        <taxon>Flavobacteriales</taxon>
        <taxon>Weeksellaceae</taxon>
        <taxon>Chryseobacterium group</taxon>
        <taxon>Chryseobacterium</taxon>
    </lineage>
</organism>
<dbReference type="Proteomes" id="UP001163731">
    <property type="component" value="Unassembled WGS sequence"/>
</dbReference>
<proteinExistence type="predicted"/>